<comment type="caution">
    <text evidence="2">The sequence shown here is derived from an EMBL/GenBank/DDBJ whole genome shotgun (WGS) entry which is preliminary data.</text>
</comment>
<organism evidence="2 3">
    <name type="scientific">Streptomyces telluris</name>
    <dbReference type="NCBI Taxonomy" id="2720021"/>
    <lineage>
        <taxon>Bacteria</taxon>
        <taxon>Bacillati</taxon>
        <taxon>Actinomycetota</taxon>
        <taxon>Actinomycetes</taxon>
        <taxon>Kitasatosporales</taxon>
        <taxon>Streptomycetaceae</taxon>
        <taxon>Streptomyces</taxon>
    </lineage>
</organism>
<name>A0A9X2LRK8_9ACTN</name>
<reference evidence="2" key="1">
    <citation type="submission" date="2022-06" db="EMBL/GenBank/DDBJ databases">
        <title>WGS of actinobacteria.</title>
        <authorList>
            <person name="Thawai C."/>
        </authorList>
    </citation>
    <scope>NUCLEOTIDE SEQUENCE</scope>
    <source>
        <strain evidence="2">AA8</strain>
    </source>
</reference>
<protein>
    <recommendedName>
        <fullName evidence="4">Ricin B lectin domain-containing protein</fullName>
    </recommendedName>
</protein>
<gene>
    <name evidence="2" type="ORF">NQU55_31605</name>
</gene>
<evidence type="ECO:0000256" key="1">
    <source>
        <dbReference type="SAM" id="SignalP"/>
    </source>
</evidence>
<dbReference type="EMBL" id="JANIID010000041">
    <property type="protein sequence ID" value="MCQ8774275.1"/>
    <property type="molecule type" value="Genomic_DNA"/>
</dbReference>
<keyword evidence="1" id="KW-0732">Signal</keyword>
<evidence type="ECO:0000313" key="3">
    <source>
        <dbReference type="Proteomes" id="UP001142374"/>
    </source>
</evidence>
<proteinExistence type="predicted"/>
<feature type="chain" id="PRO_5040997997" description="Ricin B lectin domain-containing protein" evidence="1">
    <location>
        <begin position="36"/>
        <end position="190"/>
    </location>
</feature>
<feature type="signal peptide" evidence="1">
    <location>
        <begin position="1"/>
        <end position="35"/>
    </location>
</feature>
<accession>A0A9X2LRK8</accession>
<dbReference type="AlphaFoldDB" id="A0A9X2LRK8"/>
<sequence>MKVAQGSLWRVRWSVAVAGFLALVAVVVPSSAAHAAAGGALSGPVEPGVPYYLVATKLDRGITVGRASEYGDLVHYTDRAGDQGTPVVFEKDTNSTWGEGYQIRMQRRGSATMLCHTYNRWIALMDSCRQNPWMLEASGDTFRLKTRWDGSYLYLAASPTFPSDKTLYWQDRYASSDLKVMEFKLVKAPR</sequence>
<keyword evidence="3" id="KW-1185">Reference proteome</keyword>
<evidence type="ECO:0008006" key="4">
    <source>
        <dbReference type="Google" id="ProtNLM"/>
    </source>
</evidence>
<evidence type="ECO:0000313" key="2">
    <source>
        <dbReference type="EMBL" id="MCQ8774275.1"/>
    </source>
</evidence>
<dbReference type="Proteomes" id="UP001142374">
    <property type="component" value="Unassembled WGS sequence"/>
</dbReference>
<dbReference type="RefSeq" id="WP_168096821.1">
    <property type="nucleotide sequence ID" value="NZ_JAATER010000822.1"/>
</dbReference>